<keyword evidence="2" id="KW-0378">Hydrolase</keyword>
<proteinExistence type="predicted"/>
<organism evidence="7 8">
    <name type="scientific">Acanthoscelides obtectus</name>
    <name type="common">Bean weevil</name>
    <name type="synonym">Bruchus obtectus</name>
    <dbReference type="NCBI Taxonomy" id="200917"/>
    <lineage>
        <taxon>Eukaryota</taxon>
        <taxon>Metazoa</taxon>
        <taxon>Ecdysozoa</taxon>
        <taxon>Arthropoda</taxon>
        <taxon>Hexapoda</taxon>
        <taxon>Insecta</taxon>
        <taxon>Pterygota</taxon>
        <taxon>Neoptera</taxon>
        <taxon>Endopterygota</taxon>
        <taxon>Coleoptera</taxon>
        <taxon>Polyphaga</taxon>
        <taxon>Cucujiformia</taxon>
        <taxon>Chrysomeloidea</taxon>
        <taxon>Chrysomelidae</taxon>
        <taxon>Bruchinae</taxon>
        <taxon>Bruchini</taxon>
        <taxon>Acanthoscelides</taxon>
    </lineage>
</organism>
<dbReference type="InterPro" id="IPR009003">
    <property type="entry name" value="Peptidase_S1_PA"/>
</dbReference>
<keyword evidence="5" id="KW-1133">Transmembrane helix</keyword>
<evidence type="ECO:0000256" key="3">
    <source>
        <dbReference type="ARBA" id="ARBA00022825"/>
    </source>
</evidence>
<dbReference type="Proteomes" id="UP001152888">
    <property type="component" value="Unassembled WGS sequence"/>
</dbReference>
<evidence type="ECO:0000259" key="6">
    <source>
        <dbReference type="PROSITE" id="PS50240"/>
    </source>
</evidence>
<dbReference type="AlphaFoldDB" id="A0A9P0KYL5"/>
<keyword evidence="4" id="KW-1015">Disulfide bond</keyword>
<sequence>MGNGSVAGDKKGAKDELVLSCAQLKFLAHNECKEVYKKYNDLFMGDTFMCTNTTGQDACYGDSGAPLMCGGVQYGLVTWGIGCSDNLPGIFTRVDKYREFMTMVLDGVIDPRTPSGAVAGRAIVLLLYIGVLALFIASIRRN</sequence>
<dbReference type="EMBL" id="CAKOFQ010006929">
    <property type="protein sequence ID" value="CAH1982913.1"/>
    <property type="molecule type" value="Genomic_DNA"/>
</dbReference>
<dbReference type="PROSITE" id="PS50240">
    <property type="entry name" value="TRYPSIN_DOM"/>
    <property type="match status" value="1"/>
</dbReference>
<feature type="domain" description="Peptidase S1" evidence="6">
    <location>
        <begin position="1"/>
        <end position="106"/>
    </location>
</feature>
<dbReference type="Gene3D" id="2.40.10.10">
    <property type="entry name" value="Trypsin-like serine proteases"/>
    <property type="match status" value="1"/>
</dbReference>
<dbReference type="PANTHER" id="PTHR24276:SF91">
    <property type="entry name" value="AT26814P-RELATED"/>
    <property type="match status" value="1"/>
</dbReference>
<comment type="caution">
    <text evidence="7">The sequence shown here is derived from an EMBL/GenBank/DDBJ whole genome shotgun (WGS) entry which is preliminary data.</text>
</comment>
<dbReference type="GO" id="GO:0006508">
    <property type="term" value="P:proteolysis"/>
    <property type="evidence" value="ECO:0007669"/>
    <property type="project" value="UniProtKB-KW"/>
</dbReference>
<keyword evidence="5" id="KW-0812">Transmembrane</keyword>
<keyword evidence="8" id="KW-1185">Reference proteome</keyword>
<dbReference type="SUPFAM" id="SSF50494">
    <property type="entry name" value="Trypsin-like serine proteases"/>
    <property type="match status" value="1"/>
</dbReference>
<evidence type="ECO:0000256" key="2">
    <source>
        <dbReference type="ARBA" id="ARBA00022801"/>
    </source>
</evidence>
<evidence type="ECO:0000313" key="7">
    <source>
        <dbReference type="EMBL" id="CAH1982913.1"/>
    </source>
</evidence>
<keyword evidence="5" id="KW-0472">Membrane</keyword>
<dbReference type="InterPro" id="IPR043504">
    <property type="entry name" value="Peptidase_S1_PA_chymotrypsin"/>
</dbReference>
<dbReference type="Pfam" id="PF00089">
    <property type="entry name" value="Trypsin"/>
    <property type="match status" value="1"/>
</dbReference>
<accession>A0A9P0KYL5</accession>
<dbReference type="InterPro" id="IPR050430">
    <property type="entry name" value="Peptidase_S1"/>
</dbReference>
<dbReference type="InterPro" id="IPR001254">
    <property type="entry name" value="Trypsin_dom"/>
</dbReference>
<protein>
    <recommendedName>
        <fullName evidence="6">Peptidase S1 domain-containing protein</fullName>
    </recommendedName>
</protein>
<dbReference type="OrthoDB" id="6755574at2759"/>
<keyword evidence="3" id="KW-0720">Serine protease</keyword>
<evidence type="ECO:0000313" key="8">
    <source>
        <dbReference type="Proteomes" id="UP001152888"/>
    </source>
</evidence>
<reference evidence="7" key="1">
    <citation type="submission" date="2022-03" db="EMBL/GenBank/DDBJ databases">
        <authorList>
            <person name="Sayadi A."/>
        </authorList>
    </citation>
    <scope>NUCLEOTIDE SEQUENCE</scope>
</reference>
<evidence type="ECO:0000256" key="5">
    <source>
        <dbReference type="SAM" id="Phobius"/>
    </source>
</evidence>
<evidence type="ECO:0000256" key="4">
    <source>
        <dbReference type="ARBA" id="ARBA00023157"/>
    </source>
</evidence>
<dbReference type="PANTHER" id="PTHR24276">
    <property type="entry name" value="POLYSERASE-RELATED"/>
    <property type="match status" value="1"/>
</dbReference>
<feature type="transmembrane region" description="Helical" evidence="5">
    <location>
        <begin position="118"/>
        <end position="139"/>
    </location>
</feature>
<keyword evidence="1" id="KW-0645">Protease</keyword>
<name>A0A9P0KYL5_ACAOB</name>
<evidence type="ECO:0000256" key="1">
    <source>
        <dbReference type="ARBA" id="ARBA00022670"/>
    </source>
</evidence>
<dbReference type="GO" id="GO:0004252">
    <property type="term" value="F:serine-type endopeptidase activity"/>
    <property type="evidence" value="ECO:0007669"/>
    <property type="project" value="InterPro"/>
</dbReference>
<gene>
    <name evidence="7" type="ORF">ACAOBT_LOCUS15271</name>
</gene>